<dbReference type="AlphaFoldDB" id="A0A8T4KU95"/>
<keyword evidence="7" id="KW-0699">rRNA-binding</keyword>
<protein>
    <recommendedName>
        <fullName evidence="4 5">50S ribosomal protein L22</fullName>
    </recommendedName>
</protein>
<comment type="subunit">
    <text evidence="7">Part of the 50S ribosomal subunit.</text>
</comment>
<sequence length="159" mass="17911">MVKRNYNFDFSAVNPKRSARAILANQPVSLKYSVELCRELKGKSVKNAEAFLNDLKEMRAFLPLRKYRKKVPHRAGEPKSKAKAGRYPIKAAAKFLDLLKLVKANADVKGLDAGKLRIAHLFASQGFHRRGMQAQGRISGKQRKRKSTHLEIVVQEAGQ</sequence>
<dbReference type="Pfam" id="PF00237">
    <property type="entry name" value="Ribosomal_L22"/>
    <property type="match status" value="1"/>
</dbReference>
<evidence type="ECO:0000256" key="6">
    <source>
        <dbReference type="RuleBase" id="RU004005"/>
    </source>
</evidence>
<dbReference type="Gene3D" id="3.90.470.10">
    <property type="entry name" value="Ribosomal protein L22/L17"/>
    <property type="match status" value="1"/>
</dbReference>
<comment type="caution">
    <text evidence="8">The sequence shown here is derived from an EMBL/GenBank/DDBJ whole genome shotgun (WGS) entry which is preliminary data.</text>
</comment>
<reference evidence="8" key="2">
    <citation type="submission" date="2021-05" db="EMBL/GenBank/DDBJ databases">
        <title>Protein family content uncovers lineage relationships and bacterial pathway maintenance mechanisms in DPANN archaea.</title>
        <authorList>
            <person name="Castelle C.J."/>
            <person name="Meheust R."/>
            <person name="Jaffe A.L."/>
            <person name="Seitz K."/>
            <person name="Gong X."/>
            <person name="Baker B.J."/>
            <person name="Banfield J.F."/>
        </authorList>
    </citation>
    <scope>NUCLEOTIDE SEQUENCE</scope>
    <source>
        <strain evidence="8">RIFCSPHIGHO2_01_FULL_AR10_44_11</strain>
    </source>
</reference>
<dbReference type="GO" id="GO:0019843">
    <property type="term" value="F:rRNA binding"/>
    <property type="evidence" value="ECO:0007669"/>
    <property type="project" value="UniProtKB-KW"/>
</dbReference>
<proteinExistence type="inferred from homology"/>
<evidence type="ECO:0000256" key="7">
    <source>
        <dbReference type="RuleBase" id="RU004007"/>
    </source>
</evidence>
<evidence type="ECO:0000256" key="4">
    <source>
        <dbReference type="ARBA" id="ARBA00035480"/>
    </source>
</evidence>
<dbReference type="PANTHER" id="PTHR11593:SF10">
    <property type="entry name" value="60S RIBOSOMAL PROTEIN L17"/>
    <property type="match status" value="1"/>
</dbReference>
<dbReference type="SUPFAM" id="SSF54843">
    <property type="entry name" value="Ribosomal protein L22"/>
    <property type="match status" value="1"/>
</dbReference>
<evidence type="ECO:0000256" key="5">
    <source>
        <dbReference type="NCBIfam" id="TIGR01038"/>
    </source>
</evidence>
<comment type="function">
    <text evidence="7">This protein binds specifically to 23S rRNA. It makes multiple contacts with different domains of the 23S rRNA in the assembled 50S subunit and ribosome.</text>
</comment>
<dbReference type="GO" id="GO:0002181">
    <property type="term" value="P:cytoplasmic translation"/>
    <property type="evidence" value="ECO:0007669"/>
    <property type="project" value="TreeGrafter"/>
</dbReference>
<dbReference type="InterPro" id="IPR036394">
    <property type="entry name" value="Ribosomal_uL22_sf"/>
</dbReference>
<accession>A0A8T4KU95</accession>
<evidence type="ECO:0000256" key="3">
    <source>
        <dbReference type="ARBA" id="ARBA00023274"/>
    </source>
</evidence>
<dbReference type="EMBL" id="JAGVWD010000039">
    <property type="protein sequence ID" value="MBS3057524.1"/>
    <property type="molecule type" value="Genomic_DNA"/>
</dbReference>
<evidence type="ECO:0000256" key="1">
    <source>
        <dbReference type="ARBA" id="ARBA00009451"/>
    </source>
</evidence>
<evidence type="ECO:0000313" key="9">
    <source>
        <dbReference type="Proteomes" id="UP000677687"/>
    </source>
</evidence>
<keyword evidence="3 6" id="KW-0687">Ribonucleoprotein</keyword>
<gene>
    <name evidence="8" type="ORF">J4415_02745</name>
</gene>
<evidence type="ECO:0000313" key="8">
    <source>
        <dbReference type="EMBL" id="MBS3057524.1"/>
    </source>
</evidence>
<dbReference type="InterPro" id="IPR005721">
    <property type="entry name" value="Ribosomal_uL22_euk/arc"/>
</dbReference>
<reference evidence="8" key="1">
    <citation type="submission" date="2021-03" db="EMBL/GenBank/DDBJ databases">
        <authorList>
            <person name="Jaffe A."/>
        </authorList>
    </citation>
    <scope>NUCLEOTIDE SEQUENCE</scope>
    <source>
        <strain evidence="8">RIFCSPHIGHO2_01_FULL_AR10_44_11</strain>
    </source>
</reference>
<dbReference type="GO" id="GO:0003735">
    <property type="term" value="F:structural constituent of ribosome"/>
    <property type="evidence" value="ECO:0007669"/>
    <property type="project" value="UniProtKB-UniRule"/>
</dbReference>
<keyword evidence="7" id="KW-0694">RNA-binding</keyword>
<name>A0A8T4KU95_9ARCH</name>
<dbReference type="NCBIfam" id="TIGR01038">
    <property type="entry name" value="uL22_arch_euk"/>
    <property type="match status" value="1"/>
</dbReference>
<organism evidence="8 9">
    <name type="scientific">Candidatus Iainarchaeum sp</name>
    <dbReference type="NCBI Taxonomy" id="3101447"/>
    <lineage>
        <taxon>Archaea</taxon>
        <taxon>Candidatus Iainarchaeota</taxon>
        <taxon>Candidatus Iainarchaeia</taxon>
        <taxon>Candidatus Iainarchaeales</taxon>
        <taxon>Candidatus Iainarchaeaceae</taxon>
        <taxon>Candidatus Iainarchaeum</taxon>
    </lineage>
</organism>
<dbReference type="GO" id="GO:0022625">
    <property type="term" value="C:cytosolic large ribosomal subunit"/>
    <property type="evidence" value="ECO:0007669"/>
    <property type="project" value="UniProtKB-UniRule"/>
</dbReference>
<keyword evidence="2 6" id="KW-0689">Ribosomal protein</keyword>
<dbReference type="InterPro" id="IPR001063">
    <property type="entry name" value="Ribosomal_uL22"/>
</dbReference>
<dbReference type="NCBIfam" id="NF003260">
    <property type="entry name" value="PRK04223.1"/>
    <property type="match status" value="1"/>
</dbReference>
<dbReference type="PANTHER" id="PTHR11593">
    <property type="entry name" value="60S RIBOSOMAL PROTEIN L17"/>
    <property type="match status" value="1"/>
</dbReference>
<evidence type="ECO:0000256" key="2">
    <source>
        <dbReference type="ARBA" id="ARBA00022980"/>
    </source>
</evidence>
<dbReference type="Proteomes" id="UP000677687">
    <property type="component" value="Unassembled WGS sequence"/>
</dbReference>
<comment type="similarity">
    <text evidence="1 6">Belongs to the universal ribosomal protein uL22 family.</text>
</comment>
<dbReference type="InterPro" id="IPR057265">
    <property type="entry name" value="Ribosomal_uL22_arc-type"/>
</dbReference>